<dbReference type="GO" id="GO:0005829">
    <property type="term" value="C:cytosol"/>
    <property type="evidence" value="ECO:0007669"/>
    <property type="project" value="TreeGrafter"/>
</dbReference>
<keyword evidence="4" id="KW-1185">Reference proteome</keyword>
<sequence>MKEGRFFRYSEAVNDLVTLGQRIRHFRNAAGLTLDQLGAEVGIAGSQLSLMENGKREPRVTLLGAIAKALGVEVAQLLDTAPPNPRAALEIELDRTQRSPAYAALGLPVVRPTRTMSDETLEALVGLHRELQRRSREAIATPEEARRANTELRLRMRTRDNYIPEIEDVAQELLESVGHNTGALTHRTVGLMAERLGFSLVYVNDLPHSARSVTDLENGRIYLPPASIPGGHGLRSMALQAMAHRVLSHSEPSSYAEFLRQRLEINYFAAACLMPQRQSVAFLTAAKADRNIAVEDFRDAFGVTHEAAALRFTNLATSHLDMTLHFLRVGDDGAVYKAYENDGLRLPVDVTGSTEGQLVCRHWAARMAFARTNRTTEFYQYTDTPEGTFWESSQTGTTDAEEFSITIGVPFNEAKWFRGRATSNRQQSRCPDETCCRKPSPELTKRWHGKAWPSARLHTHILSPLPSGAFPGIDDRELYEFLETHAGER</sequence>
<dbReference type="Pfam" id="PF13560">
    <property type="entry name" value="HTH_31"/>
    <property type="match status" value="1"/>
</dbReference>
<dbReference type="RefSeq" id="WP_281487243.1">
    <property type="nucleotide sequence ID" value="NZ_CP159582.1"/>
</dbReference>
<name>A0AAW6T5L7_9MICO</name>
<evidence type="ECO:0000259" key="2">
    <source>
        <dbReference type="PROSITE" id="PS50943"/>
    </source>
</evidence>
<dbReference type="InterPro" id="IPR010982">
    <property type="entry name" value="Lambda_DNA-bd_dom_sf"/>
</dbReference>
<dbReference type="Proteomes" id="UP001321506">
    <property type="component" value="Unassembled WGS sequence"/>
</dbReference>
<dbReference type="Gene3D" id="1.10.260.40">
    <property type="entry name" value="lambda repressor-like DNA-binding domains"/>
    <property type="match status" value="1"/>
</dbReference>
<evidence type="ECO:0000313" key="4">
    <source>
        <dbReference type="Proteomes" id="UP001321506"/>
    </source>
</evidence>
<reference evidence="3 4" key="1">
    <citation type="submission" date="2023-04" db="EMBL/GenBank/DDBJ databases">
        <title>Klugiella caeni sp. nov. isolated from the sludge of biochemical tank.</title>
        <authorList>
            <person name="Geng K."/>
        </authorList>
    </citation>
    <scope>NUCLEOTIDE SEQUENCE [LARGE SCALE GENOMIC DNA]</scope>
    <source>
        <strain evidence="3 4">YN-L-19</strain>
    </source>
</reference>
<evidence type="ECO:0000313" key="3">
    <source>
        <dbReference type="EMBL" id="MDI2097448.1"/>
    </source>
</evidence>
<gene>
    <name evidence="3" type="ORF">QF206_00505</name>
</gene>
<accession>A0AAW6T5L7</accession>
<proteinExistence type="predicted"/>
<dbReference type="PANTHER" id="PTHR46797:SF1">
    <property type="entry name" value="METHYLPHOSPHONATE SYNTHASE"/>
    <property type="match status" value="1"/>
</dbReference>
<dbReference type="PROSITE" id="PS50943">
    <property type="entry name" value="HTH_CROC1"/>
    <property type="match status" value="1"/>
</dbReference>
<dbReference type="InterPro" id="IPR050807">
    <property type="entry name" value="TransReg_Diox_bact_type"/>
</dbReference>
<comment type="caution">
    <text evidence="3">The sequence shown here is derived from an EMBL/GenBank/DDBJ whole genome shotgun (WGS) entry which is preliminary data.</text>
</comment>
<dbReference type="GO" id="GO:0003677">
    <property type="term" value="F:DNA binding"/>
    <property type="evidence" value="ECO:0007669"/>
    <property type="project" value="UniProtKB-KW"/>
</dbReference>
<dbReference type="AlphaFoldDB" id="A0AAW6T5L7"/>
<dbReference type="GO" id="GO:0003700">
    <property type="term" value="F:DNA-binding transcription factor activity"/>
    <property type="evidence" value="ECO:0007669"/>
    <property type="project" value="TreeGrafter"/>
</dbReference>
<dbReference type="SUPFAM" id="SSF47413">
    <property type="entry name" value="lambda repressor-like DNA-binding domains"/>
    <property type="match status" value="1"/>
</dbReference>
<keyword evidence="1" id="KW-0238">DNA-binding</keyword>
<protein>
    <submittedName>
        <fullName evidence="3">Helix-turn-helix domain-containing protein</fullName>
    </submittedName>
</protein>
<dbReference type="InterPro" id="IPR001387">
    <property type="entry name" value="Cro/C1-type_HTH"/>
</dbReference>
<dbReference type="SMART" id="SM00530">
    <property type="entry name" value="HTH_XRE"/>
    <property type="match status" value="1"/>
</dbReference>
<organism evidence="3 4">
    <name type="scientific">Ruicaihuangia caeni</name>
    <dbReference type="NCBI Taxonomy" id="3042517"/>
    <lineage>
        <taxon>Bacteria</taxon>
        <taxon>Bacillati</taxon>
        <taxon>Actinomycetota</taxon>
        <taxon>Actinomycetes</taxon>
        <taxon>Micrococcales</taxon>
        <taxon>Microbacteriaceae</taxon>
        <taxon>Ruicaihuangia</taxon>
    </lineage>
</organism>
<dbReference type="PANTHER" id="PTHR46797">
    <property type="entry name" value="HTH-TYPE TRANSCRIPTIONAL REGULATOR"/>
    <property type="match status" value="1"/>
</dbReference>
<feature type="domain" description="HTH cro/C1-type" evidence="2">
    <location>
        <begin position="23"/>
        <end position="77"/>
    </location>
</feature>
<dbReference type="EMBL" id="JASATX010000001">
    <property type="protein sequence ID" value="MDI2097448.1"/>
    <property type="molecule type" value="Genomic_DNA"/>
</dbReference>
<dbReference type="CDD" id="cd00093">
    <property type="entry name" value="HTH_XRE"/>
    <property type="match status" value="1"/>
</dbReference>
<evidence type="ECO:0000256" key="1">
    <source>
        <dbReference type="ARBA" id="ARBA00023125"/>
    </source>
</evidence>